<dbReference type="PANTHER" id="PTHR42921">
    <property type="entry name" value="ACETOACETYL-COA SYNTHETASE"/>
    <property type="match status" value="1"/>
</dbReference>
<keyword evidence="4" id="KW-0067">ATP-binding</keyword>
<keyword evidence="2 7" id="KW-0436">Ligase</keyword>
<dbReference type="EMBL" id="RQET01000004">
    <property type="protein sequence ID" value="TGK12512.1"/>
    <property type="molecule type" value="Genomic_DNA"/>
</dbReference>
<dbReference type="Pfam" id="PF00501">
    <property type="entry name" value="AMP-binding"/>
    <property type="match status" value="1"/>
</dbReference>
<evidence type="ECO:0000259" key="5">
    <source>
        <dbReference type="Pfam" id="PF00501"/>
    </source>
</evidence>
<dbReference type="InterPro" id="IPR020845">
    <property type="entry name" value="AMP-binding_CS"/>
</dbReference>
<dbReference type="InterPro" id="IPR000873">
    <property type="entry name" value="AMP-dep_synth/lig_dom"/>
</dbReference>
<evidence type="ECO:0000256" key="1">
    <source>
        <dbReference type="ARBA" id="ARBA00006432"/>
    </source>
</evidence>
<dbReference type="SUPFAM" id="SSF56801">
    <property type="entry name" value="Acetyl-CoA synthetase-like"/>
    <property type="match status" value="1"/>
</dbReference>
<evidence type="ECO:0000313" key="8">
    <source>
        <dbReference type="Proteomes" id="UP000298458"/>
    </source>
</evidence>
<evidence type="ECO:0000313" key="7">
    <source>
        <dbReference type="EMBL" id="TGK12512.1"/>
    </source>
</evidence>
<keyword evidence="3" id="KW-0547">Nucleotide-binding</keyword>
<dbReference type="CDD" id="cd05943">
    <property type="entry name" value="AACS"/>
    <property type="match status" value="1"/>
</dbReference>
<dbReference type="InterPro" id="IPR005914">
    <property type="entry name" value="Acac_CoA_synth"/>
</dbReference>
<dbReference type="Gene3D" id="3.40.50.12780">
    <property type="entry name" value="N-terminal domain of ligase-like"/>
    <property type="match status" value="1"/>
</dbReference>
<comment type="caution">
    <text evidence="7">The sequence shown here is derived from an EMBL/GenBank/DDBJ whole genome shotgun (WGS) entry which is preliminary data.</text>
</comment>
<dbReference type="OrthoDB" id="9778383at2"/>
<dbReference type="PANTHER" id="PTHR42921:SF1">
    <property type="entry name" value="ACETOACETYL-COA SYNTHETASE"/>
    <property type="match status" value="1"/>
</dbReference>
<dbReference type="InterPro" id="IPR045851">
    <property type="entry name" value="AMP-bd_C_sf"/>
</dbReference>
<feature type="domain" description="AMP-dependent synthetase/ligase" evidence="5">
    <location>
        <begin position="102"/>
        <end position="474"/>
    </location>
</feature>
<sequence length="654" mass="73192">MNRPLWQPDPEQIRISRMTHFQSFVEEKVGSKFADYRSLHSWSVKEFPRFWELLWEYAPVLHSKPYEEVFHRGRTFRESRFFPGARLNFAENLLRRKDEGIAIQYIGESGARAKVPFSELRSRVGSLAAYLRALGVSPGDRVAGLMPNVPDTVVSMLATTSIGAVWSSCSPDFGAKGVLDRFGQIRPKVLVTTDRYEFKGKSLPLAGIVQEITKELPDLKTVLVSEYPSVEVASNSPKMHDFPPISISLADAERSFPGTEPRFEQLPFDHPVYIMYSSGTTGLPKCMVQGPGVFLNHWKELALHTGLQPDDRIFYYTTCGWMMWNWLVSSLSIGATIQLFDGNPFYPDPGVLFRMMSELRTDIFGVGAKYILSLEKEGFRPTQDLSGLRAVLSTGSPLPAYGFRYVYESWKKDLRLSSISGGTDLNGCFALGNPNLPVYAGELQCIGLGMSVKIFDDTGKPMEKGKGELVCTEPFPSMPLEFWNDPDGKKYGSAYFDVFPEVWRHGDFAEITDEGGMVVYGRSDATLNPGGVRIGTADLYTLLETISEIADSVVIGQDWKDDVRVILFLKMVPGKALTGEFETFIRKEIKEKVSPRHVPAKILAVSDIPYTRNMKKVEIAVKRTVQGETVPNKDALANPECLESFANLPELQVD</sequence>
<evidence type="ECO:0000256" key="3">
    <source>
        <dbReference type="ARBA" id="ARBA00022741"/>
    </source>
</evidence>
<dbReference type="EC" id="6.2.1.16" evidence="7"/>
<organism evidence="7 8">
    <name type="scientific">Leptospira fletcheri</name>
    <dbReference type="NCBI Taxonomy" id="2484981"/>
    <lineage>
        <taxon>Bacteria</taxon>
        <taxon>Pseudomonadati</taxon>
        <taxon>Spirochaetota</taxon>
        <taxon>Spirochaetia</taxon>
        <taxon>Leptospirales</taxon>
        <taxon>Leptospiraceae</taxon>
        <taxon>Leptospira</taxon>
    </lineage>
</organism>
<evidence type="ECO:0000256" key="4">
    <source>
        <dbReference type="ARBA" id="ARBA00022840"/>
    </source>
</evidence>
<dbReference type="InterPro" id="IPR032387">
    <property type="entry name" value="ACAS_N"/>
</dbReference>
<dbReference type="GO" id="GO:0006629">
    <property type="term" value="P:lipid metabolic process"/>
    <property type="evidence" value="ECO:0007669"/>
    <property type="project" value="InterPro"/>
</dbReference>
<dbReference type="NCBIfam" id="NF002937">
    <property type="entry name" value="PRK03584.1"/>
    <property type="match status" value="1"/>
</dbReference>
<dbReference type="GO" id="GO:0030729">
    <property type="term" value="F:acetoacetate-CoA ligase activity"/>
    <property type="evidence" value="ECO:0007669"/>
    <property type="project" value="UniProtKB-EC"/>
</dbReference>
<proteinExistence type="inferred from homology"/>
<dbReference type="Pfam" id="PF16177">
    <property type="entry name" value="ACAS_N"/>
    <property type="match status" value="1"/>
</dbReference>
<dbReference type="NCBIfam" id="TIGR01217">
    <property type="entry name" value="ac_ac_CoA_syn"/>
    <property type="match status" value="1"/>
</dbReference>
<dbReference type="PROSITE" id="PS00455">
    <property type="entry name" value="AMP_BINDING"/>
    <property type="match status" value="1"/>
</dbReference>
<evidence type="ECO:0000256" key="2">
    <source>
        <dbReference type="ARBA" id="ARBA00022598"/>
    </source>
</evidence>
<evidence type="ECO:0000259" key="6">
    <source>
        <dbReference type="Pfam" id="PF16177"/>
    </source>
</evidence>
<dbReference type="InterPro" id="IPR042099">
    <property type="entry name" value="ANL_N_sf"/>
</dbReference>
<feature type="domain" description="Acetyl-coenzyme A synthetase N-terminal" evidence="6">
    <location>
        <begin position="36"/>
        <end position="92"/>
    </location>
</feature>
<dbReference type="AlphaFoldDB" id="A0A4R9GIB4"/>
<accession>A0A4R9GIB4</accession>
<dbReference type="RefSeq" id="WP_135767910.1">
    <property type="nucleotide sequence ID" value="NZ_RQET01000004.1"/>
</dbReference>
<protein>
    <submittedName>
        <fullName evidence="7">Acetoacetate--CoA ligase</fullName>
        <ecNumber evidence="7">6.2.1.16</ecNumber>
    </submittedName>
</protein>
<reference evidence="7" key="1">
    <citation type="journal article" date="2019" name="PLoS Negl. Trop. Dis.">
        <title>Revisiting the worldwide diversity of Leptospira species in the environment.</title>
        <authorList>
            <person name="Vincent A.T."/>
            <person name="Schiettekatte O."/>
            <person name="Bourhy P."/>
            <person name="Veyrier F.J."/>
            <person name="Picardeau M."/>
        </authorList>
    </citation>
    <scope>NUCLEOTIDE SEQUENCE [LARGE SCALE GENOMIC DNA]</scope>
    <source>
        <strain evidence="7">SSW15</strain>
    </source>
</reference>
<gene>
    <name evidence="7" type="ORF">EHO60_09780</name>
</gene>
<keyword evidence="8" id="KW-1185">Reference proteome</keyword>
<dbReference type="GO" id="GO:0005524">
    <property type="term" value="F:ATP binding"/>
    <property type="evidence" value="ECO:0007669"/>
    <property type="project" value="UniProtKB-KW"/>
</dbReference>
<dbReference type="Gene3D" id="3.30.300.30">
    <property type="match status" value="1"/>
</dbReference>
<name>A0A4R9GIB4_9LEPT</name>
<comment type="similarity">
    <text evidence="1">Belongs to the ATP-dependent AMP-binding enzyme family.</text>
</comment>
<dbReference type="Proteomes" id="UP000298458">
    <property type="component" value="Unassembled WGS sequence"/>
</dbReference>